<dbReference type="EMBL" id="JAQQWK010000014">
    <property type="protein sequence ID" value="KAK8016682.1"/>
    <property type="molecule type" value="Genomic_DNA"/>
</dbReference>
<name>A0ABR1RP74_9PEZI</name>
<dbReference type="Proteomes" id="UP001444661">
    <property type="component" value="Unassembled WGS sequence"/>
</dbReference>
<evidence type="ECO:0000313" key="2">
    <source>
        <dbReference type="Proteomes" id="UP001444661"/>
    </source>
</evidence>
<evidence type="ECO:0000313" key="1">
    <source>
        <dbReference type="EMBL" id="KAK8016682.1"/>
    </source>
</evidence>
<reference evidence="1 2" key="1">
    <citation type="submission" date="2023-01" db="EMBL/GenBank/DDBJ databases">
        <title>Analysis of 21 Apiospora genomes using comparative genomics revels a genus with tremendous synthesis potential of carbohydrate active enzymes and secondary metabolites.</title>
        <authorList>
            <person name="Sorensen T."/>
        </authorList>
    </citation>
    <scope>NUCLEOTIDE SEQUENCE [LARGE SCALE GENOMIC DNA]</scope>
    <source>
        <strain evidence="1 2">CBS 33761</strain>
    </source>
</reference>
<organism evidence="1 2">
    <name type="scientific">Apiospora rasikravindrae</name>
    <dbReference type="NCBI Taxonomy" id="990691"/>
    <lineage>
        <taxon>Eukaryota</taxon>
        <taxon>Fungi</taxon>
        <taxon>Dikarya</taxon>
        <taxon>Ascomycota</taxon>
        <taxon>Pezizomycotina</taxon>
        <taxon>Sordariomycetes</taxon>
        <taxon>Xylariomycetidae</taxon>
        <taxon>Amphisphaeriales</taxon>
        <taxon>Apiosporaceae</taxon>
        <taxon>Apiospora</taxon>
    </lineage>
</organism>
<accession>A0ABR1RP74</accession>
<protein>
    <submittedName>
        <fullName evidence="1">Uncharacterized protein</fullName>
    </submittedName>
</protein>
<gene>
    <name evidence="1" type="ORF">PG993_014871</name>
</gene>
<sequence length="103" mass="11447">MIGKRLVQNRETLVETVGELIAKLGRPSENRLVYREGAESSRHIDQPLEDVPGLGVLLQIAHDLSSLVAHVDLRHRAAHQHVHDLDQTRQRAAVVKVVIEVAA</sequence>
<proteinExistence type="predicted"/>
<comment type="caution">
    <text evidence="1">The sequence shown here is derived from an EMBL/GenBank/DDBJ whole genome shotgun (WGS) entry which is preliminary data.</text>
</comment>
<keyword evidence="2" id="KW-1185">Reference proteome</keyword>